<organism evidence="4 5">
    <name type="scientific">[Myrmecia] bisecta</name>
    <dbReference type="NCBI Taxonomy" id="41462"/>
    <lineage>
        <taxon>Eukaryota</taxon>
        <taxon>Viridiplantae</taxon>
        <taxon>Chlorophyta</taxon>
        <taxon>core chlorophytes</taxon>
        <taxon>Trebouxiophyceae</taxon>
        <taxon>Trebouxiales</taxon>
        <taxon>Trebouxiaceae</taxon>
        <taxon>Myrmecia</taxon>
    </lineage>
</organism>
<evidence type="ECO:0000313" key="5">
    <source>
        <dbReference type="Proteomes" id="UP001489004"/>
    </source>
</evidence>
<evidence type="ECO:0000256" key="1">
    <source>
        <dbReference type="ARBA" id="ARBA00004430"/>
    </source>
</evidence>
<keyword evidence="5" id="KW-1185">Reference proteome</keyword>
<evidence type="ECO:0000313" key="4">
    <source>
        <dbReference type="EMBL" id="KAK9816714.1"/>
    </source>
</evidence>
<evidence type="ECO:0000256" key="3">
    <source>
        <dbReference type="ARBA" id="ARBA00022737"/>
    </source>
</evidence>
<dbReference type="AlphaFoldDB" id="A0AAW1Q3X1"/>
<dbReference type="PROSITE" id="PS51450">
    <property type="entry name" value="LRR"/>
    <property type="match status" value="1"/>
</dbReference>
<reference evidence="4 5" key="1">
    <citation type="journal article" date="2024" name="Nat. Commun.">
        <title>Phylogenomics reveals the evolutionary origins of lichenization in chlorophyte algae.</title>
        <authorList>
            <person name="Puginier C."/>
            <person name="Libourel C."/>
            <person name="Otte J."/>
            <person name="Skaloud P."/>
            <person name="Haon M."/>
            <person name="Grisel S."/>
            <person name="Petersen M."/>
            <person name="Berrin J.G."/>
            <person name="Delaux P.M."/>
            <person name="Dal Grande F."/>
            <person name="Keller J."/>
        </authorList>
    </citation>
    <scope>NUCLEOTIDE SEQUENCE [LARGE SCALE GENOMIC DNA]</scope>
    <source>
        <strain evidence="4 5">SAG 2043</strain>
    </source>
</reference>
<evidence type="ECO:0000256" key="2">
    <source>
        <dbReference type="ARBA" id="ARBA00022614"/>
    </source>
</evidence>
<comment type="subcellular location">
    <subcellularLocation>
        <location evidence="1">Cytoplasm</location>
        <location evidence="1">Cytoskeleton</location>
        <location evidence="1">Cilium axoneme</location>
    </subcellularLocation>
</comment>
<dbReference type="SUPFAM" id="SSF52047">
    <property type="entry name" value="RNI-like"/>
    <property type="match status" value="1"/>
</dbReference>
<dbReference type="InterPro" id="IPR001611">
    <property type="entry name" value="Leu-rich_rpt"/>
</dbReference>
<keyword evidence="3" id="KW-0677">Repeat</keyword>
<comment type="caution">
    <text evidence="4">The sequence shown here is derived from an EMBL/GenBank/DDBJ whole genome shotgun (WGS) entry which is preliminary data.</text>
</comment>
<keyword evidence="2" id="KW-0433">Leucine-rich repeat</keyword>
<dbReference type="InterPro" id="IPR032675">
    <property type="entry name" value="LRR_dom_sf"/>
</dbReference>
<dbReference type="PANTHER" id="PTHR48051:SF46">
    <property type="entry name" value="LEUCINE RICH REPEAT-CONTAINING DOMAIN PROTEIN"/>
    <property type="match status" value="1"/>
</dbReference>
<accession>A0AAW1Q3X1</accession>
<dbReference type="EMBL" id="JALJOR010000005">
    <property type="protein sequence ID" value="KAK9816714.1"/>
    <property type="molecule type" value="Genomic_DNA"/>
</dbReference>
<dbReference type="Gene3D" id="3.80.10.10">
    <property type="entry name" value="Ribonuclease Inhibitor"/>
    <property type="match status" value="1"/>
</dbReference>
<dbReference type="Pfam" id="PF13855">
    <property type="entry name" value="LRR_8"/>
    <property type="match status" value="1"/>
</dbReference>
<sequence>MASDSDPPVHINDLGQFLLQQIFACVEDSVCTAPFTYWDRSDNLPWVCQSWAAAFVAPGPHRAKLRLWRTEYIYSGGGKLMDYENNEKLETAAGWRSLAAWLPQQAPFLKQLILERFDEHLPWGLGSLPQLQKLTMSNCTGTAATLSGAFKDVPSLRTVELNHCYMDRMPARFANMSGLATLSLKCCGLAGLPRGPYLENLRSLDLSSNHLSKVPVALEGAKLLQHLSLARNTGYSQTENQYVSSLQIDSAALDILLKLPALQTLDLAKSENGEYEETWDEPDPGESPLHSFEMGEFLLDVWGEGGIFNKYYKALLASERGRHVSIPWKDT</sequence>
<dbReference type="PANTHER" id="PTHR48051">
    <property type="match status" value="1"/>
</dbReference>
<dbReference type="InterPro" id="IPR050216">
    <property type="entry name" value="LRR_domain-containing"/>
</dbReference>
<dbReference type="Proteomes" id="UP001489004">
    <property type="component" value="Unassembled WGS sequence"/>
</dbReference>
<dbReference type="GO" id="GO:0005930">
    <property type="term" value="C:axoneme"/>
    <property type="evidence" value="ECO:0007669"/>
    <property type="project" value="UniProtKB-SubCell"/>
</dbReference>
<protein>
    <submittedName>
        <fullName evidence="4">Uncharacterized protein</fullName>
    </submittedName>
</protein>
<name>A0AAW1Q3X1_9CHLO</name>
<gene>
    <name evidence="4" type="ORF">WJX72_004111</name>
</gene>
<proteinExistence type="predicted"/>